<feature type="compositionally biased region" description="Low complexity" evidence="7">
    <location>
        <begin position="324"/>
        <end position="342"/>
    </location>
</feature>
<evidence type="ECO:0000313" key="11">
    <source>
        <dbReference type="Proteomes" id="UP001189429"/>
    </source>
</evidence>
<proteinExistence type="predicted"/>
<dbReference type="Proteomes" id="UP001189429">
    <property type="component" value="Unassembled WGS sequence"/>
</dbReference>
<accession>A0ABN9RAR4</accession>
<dbReference type="InterPro" id="IPR018966">
    <property type="entry name" value="VTC_domain"/>
</dbReference>
<dbReference type="InterPro" id="IPR042267">
    <property type="entry name" value="VTC_sf"/>
</dbReference>
<keyword evidence="2" id="KW-0926">Vacuole</keyword>
<dbReference type="PROSITE" id="PS51382">
    <property type="entry name" value="SPX"/>
    <property type="match status" value="1"/>
</dbReference>
<dbReference type="Pfam" id="PF02656">
    <property type="entry name" value="DUF202"/>
    <property type="match status" value="1"/>
</dbReference>
<dbReference type="Pfam" id="PF09359">
    <property type="entry name" value="VTC"/>
    <property type="match status" value="1"/>
</dbReference>
<organism evidence="10 11">
    <name type="scientific">Prorocentrum cordatum</name>
    <dbReference type="NCBI Taxonomy" id="2364126"/>
    <lineage>
        <taxon>Eukaryota</taxon>
        <taxon>Sar</taxon>
        <taxon>Alveolata</taxon>
        <taxon>Dinophyceae</taxon>
        <taxon>Prorocentrales</taxon>
        <taxon>Prorocentraceae</taxon>
        <taxon>Prorocentrum</taxon>
    </lineage>
</organism>
<dbReference type="InterPro" id="IPR004331">
    <property type="entry name" value="SPX_dom"/>
</dbReference>
<dbReference type="PANTHER" id="PTHR46140:SF1">
    <property type="entry name" value="VACUOLAR TRANSPORTER CHAPERONE COMPLEX SUBUNIT 4-RELATED"/>
    <property type="match status" value="1"/>
</dbReference>
<feature type="transmembrane region" description="Helical" evidence="8">
    <location>
        <begin position="1149"/>
        <end position="1168"/>
    </location>
</feature>
<keyword evidence="5 8" id="KW-0472">Membrane</keyword>
<sequence>MFNSYPFMRSYSGAHYDDDDFTTADMADSSSECRSDGISDRGASNVNEAQCGMFDSYSFMCSYSRAYYEDDDFTAADLCCSRALAALQRSMSWSRQLWISATFVAVTCEVAVYRLLGQSESPLIVAAPERVLGHAAWDVLAILIQVPLSQGALDWTDEDRADVAFLSQVQGCCARLVEEGARALRTLLEGTDGLVKWEALGKSIVKEIAAAEQALRRAEELGAKCEALWAEHEEPCRARLQPGAAAQGAAKPAKAVDLWASEVLYRRGVAAFERAVAKCVALVTALRREMAGVSEQHRGRARGRAAETFGSVAQALRPPAPAEGGSPRGELPRLPGLPAAAGGPPPPRRGGHGKGGPAPPGQARGGEELANPSFPALPPSIFVQCQGPMRRPPKGPELLRSWRPCHLVLTTDGHVHCFNEIGDVGARDALWRARPGRGAALTVELNQGVSGMSRARLHFLQAGAWPLRRQRRRTVEASNQEHLAAWEGALRLWWSDEQAAGAPAGSRPQSFVAQAKLGRQLRAERGQGQGPICAAARALGRTMGITELIDSRAPNRYKQYYLNYAQLKSLVLELAEDASPPRSQFISAELMDLGGRPVGRFQEMLQAELSKVNQFACVKHESLFLDLRRCCEDCKRIKPEDLEATASRIEQLGEEICHLDTFVRLNYQAFQKLTQKFDSCLGVSGSALFVAGLHYEPFCNVRFDDICILLGLAWARWRSSQMAEQSKDATWKPPESFIRNTAKYWVHPDKVVLLKSRIVKHLPYLIFGASEKEQEKLLDPFALLDLEYEGFERQSAANAYSGNMEEAQILNSVYFDSPDASSYRERIRREEGARLVRFRWYGENNWEPDKEIYVERKIHHEGFSGASSAKERCIVPQKDIFEFMKGRFPIEEYFARLKAEGAASDKALKNMKGIANEVNTMIQERKLQPMIRTSYYRSAFQLSTSNEVRISLDTQMTLLNEYREEGHPVEPWCLQGSEYLTKDKVYRFPFAILEVKLTGTPETPPWLRQTLADIEAIQVHKFSKFQHAMAFLHPQRVPILPHWHQDFLVWHEKRMEEQRNVSQRRTVSQARSWLSSSKESYDDLTVPKMRTATPAPGGEGHLLKDMQNLDPKAVFANERTLLHYVEKGIYSSVLGVVLLKQDSATYRCLGGSLVVASVAYLIWCLVVYQDRLARITGRTAVGKDRSMRLYLAQGPYVVGSLVALVLAISFALQTVSGQRVDFKFR</sequence>
<gene>
    <name evidence="10" type="ORF">PCOR1329_LOCUS18832</name>
</gene>
<dbReference type="CDD" id="cd14447">
    <property type="entry name" value="SPX"/>
    <property type="match status" value="1"/>
</dbReference>
<name>A0ABN9RAR4_9DINO</name>
<dbReference type="InterPro" id="IPR051572">
    <property type="entry name" value="VTC_Complex_Subunit"/>
</dbReference>
<feature type="domain" description="SPX" evidence="9">
    <location>
        <begin position="543"/>
        <end position="691"/>
    </location>
</feature>
<feature type="region of interest" description="Disordered" evidence="7">
    <location>
        <begin position="291"/>
        <end position="373"/>
    </location>
</feature>
<protein>
    <recommendedName>
        <fullName evidence="9">SPX domain-containing protein</fullName>
    </recommendedName>
</protein>
<evidence type="ECO:0000256" key="1">
    <source>
        <dbReference type="ARBA" id="ARBA00004128"/>
    </source>
</evidence>
<evidence type="ECO:0000256" key="3">
    <source>
        <dbReference type="ARBA" id="ARBA00022692"/>
    </source>
</evidence>
<evidence type="ECO:0000259" key="9">
    <source>
        <dbReference type="PROSITE" id="PS51382"/>
    </source>
</evidence>
<feature type="transmembrane region" description="Helical" evidence="8">
    <location>
        <begin position="1189"/>
        <end position="1212"/>
    </location>
</feature>
<keyword evidence="6" id="KW-0175">Coiled coil</keyword>
<dbReference type="EMBL" id="CAUYUJ010005958">
    <property type="protein sequence ID" value="CAK0815579.1"/>
    <property type="molecule type" value="Genomic_DNA"/>
</dbReference>
<evidence type="ECO:0000313" key="10">
    <source>
        <dbReference type="EMBL" id="CAK0815579.1"/>
    </source>
</evidence>
<feature type="coiled-coil region" evidence="6">
    <location>
        <begin position="201"/>
        <end position="228"/>
    </location>
</feature>
<reference evidence="10" key="1">
    <citation type="submission" date="2023-10" db="EMBL/GenBank/DDBJ databases">
        <authorList>
            <person name="Chen Y."/>
            <person name="Shah S."/>
            <person name="Dougan E. K."/>
            <person name="Thang M."/>
            <person name="Chan C."/>
        </authorList>
    </citation>
    <scope>NUCLEOTIDE SEQUENCE [LARGE SCALE GENOMIC DNA]</scope>
</reference>
<dbReference type="CDD" id="cd07751">
    <property type="entry name" value="PolyPPase_VTC4_like"/>
    <property type="match status" value="1"/>
</dbReference>
<dbReference type="InterPro" id="IPR003807">
    <property type="entry name" value="DUF202"/>
</dbReference>
<keyword evidence="3 8" id="KW-0812">Transmembrane</keyword>
<evidence type="ECO:0000256" key="6">
    <source>
        <dbReference type="SAM" id="Coils"/>
    </source>
</evidence>
<dbReference type="Gene3D" id="3.20.100.30">
    <property type="entry name" value="VTC, catalytic tunnel domain"/>
    <property type="match status" value="1"/>
</dbReference>
<keyword evidence="11" id="KW-1185">Reference proteome</keyword>
<comment type="caution">
    <text evidence="10">The sequence shown here is derived from an EMBL/GenBank/DDBJ whole genome shotgun (WGS) entry which is preliminary data.</text>
</comment>
<keyword evidence="4 8" id="KW-1133">Transmembrane helix</keyword>
<evidence type="ECO:0000256" key="4">
    <source>
        <dbReference type="ARBA" id="ARBA00022989"/>
    </source>
</evidence>
<evidence type="ECO:0000256" key="8">
    <source>
        <dbReference type="SAM" id="Phobius"/>
    </source>
</evidence>
<evidence type="ECO:0000256" key="7">
    <source>
        <dbReference type="SAM" id="MobiDB-lite"/>
    </source>
</evidence>
<comment type="subcellular location">
    <subcellularLocation>
        <location evidence="1">Vacuole membrane</location>
        <topology evidence="1">Multi-pass membrane protein</topology>
    </subcellularLocation>
</comment>
<evidence type="ECO:0000256" key="5">
    <source>
        <dbReference type="ARBA" id="ARBA00023136"/>
    </source>
</evidence>
<dbReference type="PANTHER" id="PTHR46140">
    <property type="entry name" value="VACUOLAR TRANSPORTER CHAPERONE 1-RELATED"/>
    <property type="match status" value="1"/>
</dbReference>
<evidence type="ECO:0000256" key="2">
    <source>
        <dbReference type="ARBA" id="ARBA00022554"/>
    </source>
</evidence>